<feature type="domain" description="Ig-like" evidence="3">
    <location>
        <begin position="7"/>
        <end position="137"/>
    </location>
</feature>
<feature type="signal peptide" evidence="2">
    <location>
        <begin position="1"/>
        <end position="24"/>
    </location>
</feature>
<feature type="compositionally biased region" description="Acidic residues" evidence="1">
    <location>
        <begin position="151"/>
        <end position="170"/>
    </location>
</feature>
<dbReference type="Gene3D" id="2.60.40.10">
    <property type="entry name" value="Immunoglobulins"/>
    <property type="match status" value="2"/>
</dbReference>
<sequence>MSASSTPPLRAACLLLCFAAGSLQFSIKEFAVPNKVEVGNAAELICQYELGEGETEADLYVKWWWTPDSSSSDDRKQIYQRIAGQAAESIHRSNASKIEIRDNDTIVLLDVNPVDSGTYECEVNNIDEIRKHDKLIVFTMGTGPEVNYTLIEDDDSSADDDDDDDDDDDEDQLFIECSAEGVAPLPDMSISVQGNKVNLSKTVEDVNQDGFYTISANTTVSASNTEISEIRCEMFYASLEHPPYEDVETYTPAGALPLTTEVPEDASEPETTPESLENPSDDGVRVHSSWVLMLAALVSTLRATL</sequence>
<accession>A0A9N8PZW6</accession>
<feature type="region of interest" description="Disordered" evidence="1">
    <location>
        <begin position="150"/>
        <end position="170"/>
    </location>
</feature>
<dbReference type="OrthoDB" id="7225082at2759"/>
<dbReference type="Pfam" id="PF07686">
    <property type="entry name" value="V-set"/>
    <property type="match status" value="1"/>
</dbReference>
<proteinExistence type="predicted"/>
<dbReference type="PROSITE" id="PS50835">
    <property type="entry name" value="IG_LIKE"/>
    <property type="match status" value="1"/>
</dbReference>
<evidence type="ECO:0000256" key="1">
    <source>
        <dbReference type="SAM" id="MobiDB-lite"/>
    </source>
</evidence>
<dbReference type="SUPFAM" id="SSF48726">
    <property type="entry name" value="Immunoglobulin"/>
    <property type="match status" value="1"/>
</dbReference>
<protein>
    <recommendedName>
        <fullName evidence="3">Ig-like domain-containing protein</fullName>
    </recommendedName>
</protein>
<dbReference type="InterPro" id="IPR036179">
    <property type="entry name" value="Ig-like_dom_sf"/>
</dbReference>
<dbReference type="AlphaFoldDB" id="A0A9N8PZW6"/>
<dbReference type="InterPro" id="IPR013783">
    <property type="entry name" value="Ig-like_fold"/>
</dbReference>
<dbReference type="Proteomes" id="UP001154114">
    <property type="component" value="Chromosome 11"/>
</dbReference>
<feature type="region of interest" description="Disordered" evidence="1">
    <location>
        <begin position="263"/>
        <end position="282"/>
    </location>
</feature>
<dbReference type="InterPro" id="IPR003599">
    <property type="entry name" value="Ig_sub"/>
</dbReference>
<reference evidence="4" key="1">
    <citation type="submission" date="2021-12" db="EMBL/GenBank/DDBJ databases">
        <authorList>
            <person name="King R."/>
        </authorList>
    </citation>
    <scope>NUCLEOTIDE SEQUENCE</scope>
</reference>
<dbReference type="InterPro" id="IPR007110">
    <property type="entry name" value="Ig-like_dom"/>
</dbReference>
<name>A0A9N8PZW6_CHRIL</name>
<evidence type="ECO:0000256" key="2">
    <source>
        <dbReference type="SAM" id="SignalP"/>
    </source>
</evidence>
<dbReference type="InterPro" id="IPR013106">
    <property type="entry name" value="Ig_V-set"/>
</dbReference>
<dbReference type="EMBL" id="LR824014">
    <property type="protein sequence ID" value="CAD0199804.1"/>
    <property type="molecule type" value="Genomic_DNA"/>
</dbReference>
<organism evidence="4 5">
    <name type="scientific">Chrysodeixis includens</name>
    <name type="common">Soybean looper</name>
    <name type="synonym">Pseudoplusia includens</name>
    <dbReference type="NCBI Taxonomy" id="689277"/>
    <lineage>
        <taxon>Eukaryota</taxon>
        <taxon>Metazoa</taxon>
        <taxon>Ecdysozoa</taxon>
        <taxon>Arthropoda</taxon>
        <taxon>Hexapoda</taxon>
        <taxon>Insecta</taxon>
        <taxon>Pterygota</taxon>
        <taxon>Neoptera</taxon>
        <taxon>Endopterygota</taxon>
        <taxon>Lepidoptera</taxon>
        <taxon>Glossata</taxon>
        <taxon>Ditrysia</taxon>
        <taxon>Noctuoidea</taxon>
        <taxon>Noctuidae</taxon>
        <taxon>Plusiinae</taxon>
        <taxon>Chrysodeixis</taxon>
    </lineage>
</organism>
<feature type="chain" id="PRO_5040149117" description="Ig-like domain-containing protein" evidence="2">
    <location>
        <begin position="25"/>
        <end position="305"/>
    </location>
</feature>
<evidence type="ECO:0000313" key="5">
    <source>
        <dbReference type="Proteomes" id="UP001154114"/>
    </source>
</evidence>
<feature type="compositionally biased region" description="Polar residues" evidence="1">
    <location>
        <begin position="269"/>
        <end position="278"/>
    </location>
</feature>
<dbReference type="SMART" id="SM00409">
    <property type="entry name" value="IG"/>
    <property type="match status" value="1"/>
</dbReference>
<evidence type="ECO:0000313" key="4">
    <source>
        <dbReference type="EMBL" id="CAD0199804.1"/>
    </source>
</evidence>
<gene>
    <name evidence="4" type="ORF">CINC_LOCUS1496</name>
</gene>
<keyword evidence="5" id="KW-1185">Reference proteome</keyword>
<evidence type="ECO:0000259" key="3">
    <source>
        <dbReference type="PROSITE" id="PS50835"/>
    </source>
</evidence>
<keyword evidence="2" id="KW-0732">Signal</keyword>
<dbReference type="PANTHER" id="PTHR21261">
    <property type="entry name" value="BEAT PROTEIN"/>
    <property type="match status" value="1"/>
</dbReference>